<comment type="caution">
    <text evidence="3">The sequence shown here is derived from an EMBL/GenBank/DDBJ whole genome shotgun (WGS) entry which is preliminary data.</text>
</comment>
<organism evidence="3 4">
    <name type="scientific">Texcoconibacillus texcoconensis</name>
    <dbReference type="NCBI Taxonomy" id="1095777"/>
    <lineage>
        <taxon>Bacteria</taxon>
        <taxon>Bacillati</taxon>
        <taxon>Bacillota</taxon>
        <taxon>Bacilli</taxon>
        <taxon>Bacillales</taxon>
        <taxon>Bacillaceae</taxon>
        <taxon>Texcoconibacillus</taxon>
    </lineage>
</organism>
<dbReference type="PANTHER" id="PTHR43031">
    <property type="entry name" value="FAD-DEPENDENT OXIDOREDUCTASE"/>
    <property type="match status" value="1"/>
</dbReference>
<dbReference type="SMART" id="SM00450">
    <property type="entry name" value="RHOD"/>
    <property type="match status" value="1"/>
</dbReference>
<dbReference type="PROSITE" id="PS50206">
    <property type="entry name" value="RHODANESE_3"/>
    <property type="match status" value="1"/>
</dbReference>
<dbReference type="PROSITE" id="PS51257">
    <property type="entry name" value="PROKAR_LIPOPROTEIN"/>
    <property type="match status" value="1"/>
</dbReference>
<evidence type="ECO:0000259" key="2">
    <source>
        <dbReference type="PROSITE" id="PS50206"/>
    </source>
</evidence>
<accession>A0A840QSD6</accession>
<feature type="chain" id="PRO_5038533742" evidence="1">
    <location>
        <begin position="22"/>
        <end position="125"/>
    </location>
</feature>
<dbReference type="InterPro" id="IPR050229">
    <property type="entry name" value="GlpE_sulfurtransferase"/>
</dbReference>
<keyword evidence="1" id="KW-0732">Signal</keyword>
<evidence type="ECO:0000313" key="3">
    <source>
        <dbReference type="EMBL" id="MBB5174228.1"/>
    </source>
</evidence>
<dbReference type="Pfam" id="PF00581">
    <property type="entry name" value="Rhodanese"/>
    <property type="match status" value="1"/>
</dbReference>
<keyword evidence="4" id="KW-1185">Reference proteome</keyword>
<dbReference type="InterPro" id="IPR036873">
    <property type="entry name" value="Rhodanese-like_dom_sf"/>
</dbReference>
<dbReference type="InterPro" id="IPR001763">
    <property type="entry name" value="Rhodanese-like_dom"/>
</dbReference>
<dbReference type="Gene3D" id="3.40.250.10">
    <property type="entry name" value="Rhodanese-like domain"/>
    <property type="match status" value="1"/>
</dbReference>
<dbReference type="SUPFAM" id="SSF52821">
    <property type="entry name" value="Rhodanese/Cell cycle control phosphatase"/>
    <property type="match status" value="1"/>
</dbReference>
<dbReference type="Proteomes" id="UP000551878">
    <property type="component" value="Unassembled WGS sequence"/>
</dbReference>
<gene>
    <name evidence="3" type="ORF">HNQ41_002422</name>
</gene>
<dbReference type="AlphaFoldDB" id="A0A840QSD6"/>
<dbReference type="RefSeq" id="WP_184664662.1">
    <property type="nucleotide sequence ID" value="NZ_JACHHB010000011.1"/>
</dbReference>
<dbReference type="CDD" id="cd00158">
    <property type="entry name" value="RHOD"/>
    <property type="match status" value="1"/>
</dbReference>
<proteinExistence type="predicted"/>
<reference evidence="3 4" key="1">
    <citation type="submission" date="2020-08" db="EMBL/GenBank/DDBJ databases">
        <title>Genomic Encyclopedia of Type Strains, Phase IV (KMG-IV): sequencing the most valuable type-strain genomes for metagenomic binning, comparative biology and taxonomic classification.</title>
        <authorList>
            <person name="Goeker M."/>
        </authorList>
    </citation>
    <scope>NUCLEOTIDE SEQUENCE [LARGE SCALE GENOMIC DNA]</scope>
    <source>
        <strain evidence="3 4">DSM 24696</strain>
    </source>
</reference>
<sequence length="125" mass="14067">MKKGLVLLWGMLILIIVACDAEDGSAVEQLSGDELEEKMSDDDTLLVIDVREEREFAEERVPGMENMPLSTFEDTYHELPEEEIYVFCRSGNRSMEAADILKGAGYENVYNVKGGITDWEGPTEK</sequence>
<evidence type="ECO:0000256" key="1">
    <source>
        <dbReference type="SAM" id="SignalP"/>
    </source>
</evidence>
<evidence type="ECO:0000313" key="4">
    <source>
        <dbReference type="Proteomes" id="UP000551878"/>
    </source>
</evidence>
<feature type="signal peptide" evidence="1">
    <location>
        <begin position="1"/>
        <end position="21"/>
    </location>
</feature>
<dbReference type="GO" id="GO:0016740">
    <property type="term" value="F:transferase activity"/>
    <property type="evidence" value="ECO:0007669"/>
    <property type="project" value="UniProtKB-KW"/>
</dbReference>
<dbReference type="EMBL" id="JACHHB010000011">
    <property type="protein sequence ID" value="MBB5174228.1"/>
    <property type="molecule type" value="Genomic_DNA"/>
</dbReference>
<name>A0A840QSD6_9BACI</name>
<feature type="domain" description="Rhodanese" evidence="2">
    <location>
        <begin position="41"/>
        <end position="125"/>
    </location>
</feature>
<protein>
    <submittedName>
        <fullName evidence="3">Rhodanese-related sulfurtransferase</fullName>
    </submittedName>
</protein>
<keyword evidence="3" id="KW-0808">Transferase</keyword>
<dbReference type="PANTHER" id="PTHR43031:SF1">
    <property type="entry name" value="PYRIDINE NUCLEOTIDE-DISULPHIDE OXIDOREDUCTASE"/>
    <property type="match status" value="1"/>
</dbReference>